<dbReference type="Pfam" id="PF13456">
    <property type="entry name" value="RVT_3"/>
    <property type="match status" value="1"/>
</dbReference>
<feature type="domain" description="Reverse transcriptase" evidence="1">
    <location>
        <begin position="1"/>
        <end position="323"/>
    </location>
</feature>
<protein>
    <recommendedName>
        <fullName evidence="1">Reverse transcriptase domain-containing protein</fullName>
    </recommendedName>
</protein>
<dbReference type="InterPro" id="IPR044730">
    <property type="entry name" value="RNase_H-like_dom_plant"/>
</dbReference>
<dbReference type="InterPro" id="IPR036397">
    <property type="entry name" value="RNaseH_sf"/>
</dbReference>
<evidence type="ECO:0000259" key="1">
    <source>
        <dbReference type="PROSITE" id="PS50878"/>
    </source>
</evidence>
<dbReference type="InterPro" id="IPR012337">
    <property type="entry name" value="RNaseH-like_sf"/>
</dbReference>
<name>A0AAW2CU31_9ROSI</name>
<dbReference type="InterPro" id="IPR052343">
    <property type="entry name" value="Retrotransposon-Effector_Assoc"/>
</dbReference>
<dbReference type="GO" id="GO:0004523">
    <property type="term" value="F:RNA-DNA hybrid ribonuclease activity"/>
    <property type="evidence" value="ECO:0007669"/>
    <property type="project" value="InterPro"/>
</dbReference>
<dbReference type="PROSITE" id="PS50878">
    <property type="entry name" value="RT_POL"/>
    <property type="match status" value="1"/>
</dbReference>
<dbReference type="InterPro" id="IPR000477">
    <property type="entry name" value="RT_dom"/>
</dbReference>
<dbReference type="EMBL" id="JAZDWU010000005">
    <property type="protein sequence ID" value="KAL0001324.1"/>
    <property type="molecule type" value="Genomic_DNA"/>
</dbReference>
<dbReference type="InterPro" id="IPR002156">
    <property type="entry name" value="RNaseH_domain"/>
</dbReference>
<proteinExistence type="predicted"/>
<dbReference type="AlphaFoldDB" id="A0AAW2CU31"/>
<reference evidence="2 3" key="1">
    <citation type="submission" date="2024-01" db="EMBL/GenBank/DDBJ databases">
        <title>A telomere-to-telomere, gap-free genome of sweet tea (Lithocarpus litseifolius).</title>
        <authorList>
            <person name="Zhou J."/>
        </authorList>
    </citation>
    <scope>NUCLEOTIDE SEQUENCE [LARGE SCALE GENOMIC DNA]</scope>
    <source>
        <strain evidence="2">Zhou-2022a</strain>
        <tissue evidence="2">Leaf</tissue>
    </source>
</reference>
<dbReference type="PANTHER" id="PTHR46890:SF48">
    <property type="entry name" value="RNA-DIRECTED DNA POLYMERASE"/>
    <property type="match status" value="1"/>
</dbReference>
<dbReference type="InterPro" id="IPR026960">
    <property type="entry name" value="RVT-Znf"/>
</dbReference>
<dbReference type="Pfam" id="PF00078">
    <property type="entry name" value="RVT_1"/>
    <property type="match status" value="1"/>
</dbReference>
<dbReference type="InterPro" id="IPR043502">
    <property type="entry name" value="DNA/RNA_pol_sf"/>
</dbReference>
<organism evidence="2 3">
    <name type="scientific">Lithocarpus litseifolius</name>
    <dbReference type="NCBI Taxonomy" id="425828"/>
    <lineage>
        <taxon>Eukaryota</taxon>
        <taxon>Viridiplantae</taxon>
        <taxon>Streptophyta</taxon>
        <taxon>Embryophyta</taxon>
        <taxon>Tracheophyta</taxon>
        <taxon>Spermatophyta</taxon>
        <taxon>Magnoliopsida</taxon>
        <taxon>eudicotyledons</taxon>
        <taxon>Gunneridae</taxon>
        <taxon>Pentapetalae</taxon>
        <taxon>rosids</taxon>
        <taxon>fabids</taxon>
        <taxon>Fagales</taxon>
        <taxon>Fagaceae</taxon>
        <taxon>Lithocarpus</taxon>
    </lineage>
</organism>
<dbReference type="GO" id="GO:0003676">
    <property type="term" value="F:nucleic acid binding"/>
    <property type="evidence" value="ECO:0007669"/>
    <property type="project" value="InterPro"/>
</dbReference>
<sequence length="689" mass="78555">MELQEWLQREKTLWRQKARIKWLSAADLNTKFFHLTTIIKRRKNSIDFIKNQQCSWVSGREEIGRYRDAFKNSYTRGIKDVVFSLNSNKALGPDGMSAHFYKFYWNIIGGEVIEAITTFFQRGYMLREINHTFIVLIPKGNNAAMVSQFRPISLCNVIYKIISKLLANRLKLWVMQCVTTTSFSILLNGSPYSFFKPERGLRQGDPLSPFLFILAAEVLARLIEREAVNKKITGYKLAPDLMPITLLQFADDLFIFAQADEENMGSIKACLDSYSDWSGQKVNFMKSVIIFSKNVNQGVRSQLANYIGIQRSNRKEKYLGIPMASGRDKKAASEEIIEKVRQRLQGWKMKTLSQAGAELPVKHLVADLIDQDSRQWDRGLFSDLFEPTIANRILSIHLSQQSVNNQVFWCLNPSGEFSVKSAYNAIRTPTSISHPVMQSRDWKVLWKMKIHARLKHLLWKLAWEILPTTSVLNRRNKAQVDGIKITLVDSARQVYKSFEDHKQAWMIQCKNSSKDNTWIPPPPNWIKLNFDAAIREGKTSVVVVGRDQEGNLVATWAEQRCPGSPLFGEANAALLAIQRAVKAGFKNVVIEGDALNVIEPLKNQLTVPHWSIKSVVEDILYFAKGLDNVKFSFVCRVGNEAAHLLARWAAILNWNGPVPISILSPLITQALDRDGNRPNLDCMSLFCRK</sequence>
<dbReference type="Proteomes" id="UP001459277">
    <property type="component" value="Unassembled WGS sequence"/>
</dbReference>
<dbReference type="Pfam" id="PF13966">
    <property type="entry name" value="zf-RVT"/>
    <property type="match status" value="1"/>
</dbReference>
<dbReference type="SUPFAM" id="SSF53098">
    <property type="entry name" value="Ribonuclease H-like"/>
    <property type="match status" value="1"/>
</dbReference>
<accession>A0AAW2CU31</accession>
<dbReference type="CDD" id="cd01650">
    <property type="entry name" value="RT_nLTR_like"/>
    <property type="match status" value="1"/>
</dbReference>
<evidence type="ECO:0000313" key="2">
    <source>
        <dbReference type="EMBL" id="KAL0001324.1"/>
    </source>
</evidence>
<dbReference type="SUPFAM" id="SSF56672">
    <property type="entry name" value="DNA/RNA polymerases"/>
    <property type="match status" value="1"/>
</dbReference>
<dbReference type="PANTHER" id="PTHR46890">
    <property type="entry name" value="NON-LTR RETROLELEMENT REVERSE TRANSCRIPTASE-LIKE PROTEIN-RELATED"/>
    <property type="match status" value="1"/>
</dbReference>
<dbReference type="Gene3D" id="3.30.420.10">
    <property type="entry name" value="Ribonuclease H-like superfamily/Ribonuclease H"/>
    <property type="match status" value="1"/>
</dbReference>
<evidence type="ECO:0000313" key="3">
    <source>
        <dbReference type="Proteomes" id="UP001459277"/>
    </source>
</evidence>
<dbReference type="CDD" id="cd06222">
    <property type="entry name" value="RNase_H_like"/>
    <property type="match status" value="1"/>
</dbReference>
<keyword evidence="3" id="KW-1185">Reference proteome</keyword>
<gene>
    <name evidence="2" type="ORF">SO802_015105</name>
</gene>
<comment type="caution">
    <text evidence="2">The sequence shown here is derived from an EMBL/GenBank/DDBJ whole genome shotgun (WGS) entry which is preliminary data.</text>
</comment>